<dbReference type="Proteomes" id="UP000243975">
    <property type="component" value="Unassembled WGS sequence"/>
</dbReference>
<evidence type="ECO:0000256" key="2">
    <source>
        <dbReference type="ARBA" id="ARBA00023315"/>
    </source>
</evidence>
<protein>
    <submittedName>
        <fullName evidence="3">Chloramphenicol acetyltransferase-like domain-containing protein</fullName>
    </submittedName>
</protein>
<reference evidence="3 4" key="1">
    <citation type="journal article" date="2016" name="Sci. Rep.">
        <title>The genome sequence of the outbreeding globe artichoke constructed de novo incorporating a phase-aware low-pass sequencing strategy of F1 progeny.</title>
        <authorList>
            <person name="Scaglione D."/>
            <person name="Reyes-Chin-Wo S."/>
            <person name="Acquadro A."/>
            <person name="Froenicke L."/>
            <person name="Portis E."/>
            <person name="Beitel C."/>
            <person name="Tirone M."/>
            <person name="Mauro R."/>
            <person name="Lo Monaco A."/>
            <person name="Mauromicale G."/>
            <person name="Faccioli P."/>
            <person name="Cattivelli L."/>
            <person name="Rieseberg L."/>
            <person name="Michelmore R."/>
            <person name="Lanteri S."/>
        </authorList>
    </citation>
    <scope>NUCLEOTIDE SEQUENCE [LARGE SCALE GENOMIC DNA]</scope>
    <source>
        <strain evidence="3">2C</strain>
    </source>
</reference>
<keyword evidence="4" id="KW-1185">Reference proteome</keyword>
<dbReference type="STRING" id="59895.A0A118K2E9"/>
<dbReference type="AlphaFoldDB" id="A0A118K2E9"/>
<accession>A0A118K2E9</accession>
<comment type="caution">
    <text evidence="3">The sequence shown here is derived from an EMBL/GenBank/DDBJ whole genome shotgun (WGS) entry which is preliminary data.</text>
</comment>
<dbReference type="OMA" id="CAFVWVS"/>
<dbReference type="OrthoDB" id="1862401at2759"/>
<dbReference type="Gene3D" id="3.30.559.10">
    <property type="entry name" value="Chloramphenicol acetyltransferase-like domain"/>
    <property type="match status" value="2"/>
</dbReference>
<keyword evidence="1" id="KW-0808">Transferase</keyword>
<dbReference type="PANTHER" id="PTHR31625">
    <property type="match status" value="1"/>
</dbReference>
<evidence type="ECO:0000256" key="1">
    <source>
        <dbReference type="ARBA" id="ARBA00022679"/>
    </source>
</evidence>
<gene>
    <name evidence="3" type="ORF">Ccrd_017471</name>
</gene>
<dbReference type="SUPFAM" id="SSF52777">
    <property type="entry name" value="CoA-dependent acyltransferases"/>
    <property type="match status" value="1"/>
</dbReference>
<evidence type="ECO:0000313" key="3">
    <source>
        <dbReference type="EMBL" id="KVI04228.1"/>
    </source>
</evidence>
<keyword evidence="2" id="KW-0012">Acyltransferase</keyword>
<dbReference type="InterPro" id="IPR051504">
    <property type="entry name" value="Plant_metabolite_acyltrans"/>
</dbReference>
<sequence length="454" mass="50098">MASLPILTILEQSHVSPPPATVTDASLPLAFFDILWLPFSPVHHVFFYELPAASKTHFTETIVPSLKQSLSITLQHFFPFSGNLIVFSTPTLKPEIRYVNGDSVAFTVAESTLDFNDLTGNHPRDCGKFYHLIPLLPEATKESDHVKIPVFSIQVTFFPNSGISIGVTNHHTLGDASTRFCFMKAWTSIARTGSDESFLANGTLPFFDRVVNYPKLDELYLKNVGVETIFSKGYQPPRLSGPTDKVRATFILTRTVINGLKKWVSTQLPTLPYVSSLTVLCAYTWSCIAKSRNDELEIFGIAVDCRARMDPPIPAAYFGNCVVLCLSIAKIDVLTGNEGFLNAAKLLGENLHKMLTDETGIVKDKWPFADSSSSQGIPTTIMGVAGTTKLKFYDMDYGWGKPTKYETISTDYSDSISLSTCKESNEDLELGVCLSATEMEAFVPIFSKGLEAYL</sequence>
<evidence type="ECO:0000313" key="4">
    <source>
        <dbReference type="Proteomes" id="UP000243975"/>
    </source>
</evidence>
<dbReference type="Gramene" id="KVI04228">
    <property type="protein sequence ID" value="KVI04228"/>
    <property type="gene ID" value="Ccrd_017471"/>
</dbReference>
<dbReference type="InterPro" id="IPR023213">
    <property type="entry name" value="CAT-like_dom_sf"/>
</dbReference>
<dbReference type="EMBL" id="LEKV01002294">
    <property type="protein sequence ID" value="KVI04228.1"/>
    <property type="molecule type" value="Genomic_DNA"/>
</dbReference>
<proteinExistence type="predicted"/>
<dbReference type="Pfam" id="PF02458">
    <property type="entry name" value="Transferase"/>
    <property type="match status" value="1"/>
</dbReference>
<dbReference type="GO" id="GO:0016747">
    <property type="term" value="F:acyltransferase activity, transferring groups other than amino-acyl groups"/>
    <property type="evidence" value="ECO:0007669"/>
    <property type="project" value="UniProtKB-ARBA"/>
</dbReference>
<name>A0A118K2E9_CYNCS</name>
<organism evidence="3 4">
    <name type="scientific">Cynara cardunculus var. scolymus</name>
    <name type="common">Globe artichoke</name>
    <name type="synonym">Cynara scolymus</name>
    <dbReference type="NCBI Taxonomy" id="59895"/>
    <lineage>
        <taxon>Eukaryota</taxon>
        <taxon>Viridiplantae</taxon>
        <taxon>Streptophyta</taxon>
        <taxon>Embryophyta</taxon>
        <taxon>Tracheophyta</taxon>
        <taxon>Spermatophyta</taxon>
        <taxon>Magnoliopsida</taxon>
        <taxon>eudicotyledons</taxon>
        <taxon>Gunneridae</taxon>
        <taxon>Pentapetalae</taxon>
        <taxon>asterids</taxon>
        <taxon>campanulids</taxon>
        <taxon>Asterales</taxon>
        <taxon>Asteraceae</taxon>
        <taxon>Carduoideae</taxon>
        <taxon>Cardueae</taxon>
        <taxon>Carduinae</taxon>
        <taxon>Cynara</taxon>
    </lineage>
</organism>